<proteinExistence type="predicted"/>
<keyword evidence="3" id="KW-1185">Reference proteome</keyword>
<evidence type="ECO:0000313" key="3">
    <source>
        <dbReference type="Proteomes" id="UP000245506"/>
    </source>
</evidence>
<dbReference type="AlphaFoldDB" id="A0A317CEF9"/>
<evidence type="ECO:0000259" key="1">
    <source>
        <dbReference type="Pfam" id="PF01636"/>
    </source>
</evidence>
<comment type="caution">
    <text evidence="2">The sequence shown here is derived from an EMBL/GenBank/DDBJ whole genome shotgun (WGS) entry which is preliminary data.</text>
</comment>
<dbReference type="Proteomes" id="UP000245506">
    <property type="component" value="Unassembled WGS sequence"/>
</dbReference>
<feature type="domain" description="Aminoglycoside phosphotransferase" evidence="1">
    <location>
        <begin position="55"/>
        <end position="272"/>
    </location>
</feature>
<accession>A0A317CEF9</accession>
<gene>
    <name evidence="2" type="ORF">DKT75_07880</name>
</gene>
<dbReference type="EMBL" id="QGKL01000024">
    <property type="protein sequence ID" value="PWQ96948.1"/>
    <property type="molecule type" value="Genomic_DNA"/>
</dbReference>
<dbReference type="InterPro" id="IPR002575">
    <property type="entry name" value="Aminoglycoside_PTrfase"/>
</dbReference>
<dbReference type="SUPFAM" id="SSF56112">
    <property type="entry name" value="Protein kinase-like (PK-like)"/>
    <property type="match status" value="1"/>
</dbReference>
<protein>
    <recommendedName>
        <fullName evidence="1">Aminoglycoside phosphotransferase domain-containing protein</fullName>
    </recommendedName>
</protein>
<sequence>MIQSPFSKHIRSLFKLNISLQNDVKTKLQKVSPYLLERLSRLQLLDPQQTVLFTRLCGGMTNQVYLLTQGEVRVTVKMYDTSTQATNPLYPNLPAIEVRALDYLSQSELAPQLLDSWEKQTVNRCETSATLVYEYLAGSVWQSDTIAVAQLLSRLHNSTVTPPPDWLRPLPLSAYEACLHGDAILLQVNAPEISRLKQLRPNSPSREQVVEKSFVHGDCWGGNFIQSEMGLRLIDWQCPGVGDAVEDITNFLSPGMMSFCRDEPLSDDERQDFFKSYDNAAVIERYKRDTASWHWRLACYYLYRQAHLNDVNPELSDGYGEALAKEVAYLQALH</sequence>
<reference evidence="2 3" key="1">
    <citation type="submission" date="2018-05" db="EMBL/GenBank/DDBJ databases">
        <title>Leucothrix arctica sp. nov., isolated from Arctic seawater.</title>
        <authorList>
            <person name="Choi A."/>
            <person name="Baek K."/>
        </authorList>
    </citation>
    <scope>NUCLEOTIDE SEQUENCE [LARGE SCALE GENOMIC DNA]</scope>
    <source>
        <strain evidence="2 3">IMCC9719</strain>
    </source>
</reference>
<dbReference type="Pfam" id="PF01636">
    <property type="entry name" value="APH"/>
    <property type="match status" value="1"/>
</dbReference>
<dbReference type="InterPro" id="IPR011009">
    <property type="entry name" value="Kinase-like_dom_sf"/>
</dbReference>
<name>A0A317CEF9_9GAMM</name>
<dbReference type="Gene3D" id="3.90.1200.10">
    <property type="match status" value="1"/>
</dbReference>
<organism evidence="2 3">
    <name type="scientific">Leucothrix arctica</name>
    <dbReference type="NCBI Taxonomy" id="1481894"/>
    <lineage>
        <taxon>Bacteria</taxon>
        <taxon>Pseudomonadati</taxon>
        <taxon>Pseudomonadota</taxon>
        <taxon>Gammaproteobacteria</taxon>
        <taxon>Thiotrichales</taxon>
        <taxon>Thiotrichaceae</taxon>
        <taxon>Leucothrix</taxon>
    </lineage>
</organism>
<evidence type="ECO:0000313" key="2">
    <source>
        <dbReference type="EMBL" id="PWQ96948.1"/>
    </source>
</evidence>